<proteinExistence type="predicted"/>
<protein>
    <submittedName>
        <fullName evidence="2">Uncharacterized protein</fullName>
    </submittedName>
</protein>
<dbReference type="Proteomes" id="UP000031368">
    <property type="component" value="Plasmid pRgalR602b"/>
</dbReference>
<dbReference type="KEGG" id="rga:RGR602_PB00487"/>
<feature type="coiled-coil region" evidence="1">
    <location>
        <begin position="18"/>
        <end position="45"/>
    </location>
</feature>
<name>A0A0B4XA88_9HYPH</name>
<dbReference type="EMBL" id="CP006879">
    <property type="protein sequence ID" value="AJD44016.1"/>
    <property type="molecule type" value="Genomic_DNA"/>
</dbReference>
<organism evidence="2 3">
    <name type="scientific">Rhizobium gallicum bv. gallicum R602sp</name>
    <dbReference type="NCBI Taxonomy" id="1041138"/>
    <lineage>
        <taxon>Bacteria</taxon>
        <taxon>Pseudomonadati</taxon>
        <taxon>Pseudomonadota</taxon>
        <taxon>Alphaproteobacteria</taxon>
        <taxon>Hyphomicrobiales</taxon>
        <taxon>Rhizobiaceae</taxon>
        <taxon>Rhizobium/Agrobacterium group</taxon>
        <taxon>Rhizobium</taxon>
    </lineage>
</organism>
<sequence>MRTLMATDARFNKHCDEYRKVTGLLDELELEVARLRHAMASMIAQVPMKPIFSGRDIAIAPRQAGLTRHRSYSFRSETI</sequence>
<dbReference type="AlphaFoldDB" id="A0A0B4XA88"/>
<accession>A0A0B4XA88</accession>
<reference evidence="2 3" key="1">
    <citation type="submission" date="2013-11" db="EMBL/GenBank/DDBJ databases">
        <title>Complete genome sequence of Rhizobium gallicum bv. gallicum R602.</title>
        <authorList>
            <person name="Bustos P."/>
            <person name="Santamaria R.I."/>
            <person name="Lozano L."/>
            <person name="Acosta J.L."/>
            <person name="Ormeno-Orrillo E."/>
            <person name="Rogel M.A."/>
            <person name="Romero D."/>
            <person name="Cevallos M.A."/>
            <person name="Martinez-Romero E."/>
            <person name="Gonzalez V."/>
        </authorList>
    </citation>
    <scope>NUCLEOTIDE SEQUENCE [LARGE SCALE GENOMIC DNA]</scope>
    <source>
        <strain evidence="2 3">R602</strain>
        <plasmid evidence="2 3">pRgalR602b</plasmid>
    </source>
</reference>
<dbReference type="HOGENOM" id="CLU_2603550_0_0_5"/>
<geneLocation type="plasmid" evidence="2 3">
    <name>pRgalR602b</name>
</geneLocation>
<keyword evidence="1" id="KW-0175">Coiled coil</keyword>
<gene>
    <name evidence="2" type="ORF">RGR602_PB00487</name>
</gene>
<evidence type="ECO:0000313" key="3">
    <source>
        <dbReference type="Proteomes" id="UP000031368"/>
    </source>
</evidence>
<keyword evidence="2" id="KW-0614">Plasmid</keyword>
<keyword evidence="3" id="KW-1185">Reference proteome</keyword>
<evidence type="ECO:0000313" key="2">
    <source>
        <dbReference type="EMBL" id="AJD44016.1"/>
    </source>
</evidence>
<evidence type="ECO:0000256" key="1">
    <source>
        <dbReference type="SAM" id="Coils"/>
    </source>
</evidence>